<sequence length="135" mass="14824">MMGFGLQSMARYLLQKCSISFCIVFSLFRLRRICSAVNPFHVAMLMSSDFHLERVIRGLSSAYLNNGLPCILRSERFVLFNHERAATPCNCSGFLCLIICYALASVYSSQPGKQAAPAAAGELSTGERGTCRSPT</sequence>
<accession>A0ABU7BAT9</accession>
<name>A0ABU7BAT9_9TELE</name>
<evidence type="ECO:0000313" key="2">
    <source>
        <dbReference type="Proteomes" id="UP001345963"/>
    </source>
</evidence>
<keyword evidence="2" id="KW-1185">Reference proteome</keyword>
<proteinExistence type="predicted"/>
<evidence type="ECO:0008006" key="3">
    <source>
        <dbReference type="Google" id="ProtNLM"/>
    </source>
</evidence>
<dbReference type="EMBL" id="JAHUTI010049339">
    <property type="protein sequence ID" value="MED6247526.1"/>
    <property type="molecule type" value="Genomic_DNA"/>
</dbReference>
<evidence type="ECO:0000313" key="1">
    <source>
        <dbReference type="EMBL" id="MED6247526.1"/>
    </source>
</evidence>
<reference evidence="1 2" key="1">
    <citation type="submission" date="2021-07" db="EMBL/GenBank/DDBJ databases">
        <authorList>
            <person name="Palmer J.M."/>
        </authorList>
    </citation>
    <scope>NUCLEOTIDE SEQUENCE [LARGE SCALE GENOMIC DNA]</scope>
    <source>
        <strain evidence="1 2">AT_MEX2019</strain>
        <tissue evidence="1">Muscle</tissue>
    </source>
</reference>
<organism evidence="1 2">
    <name type="scientific">Ataeniobius toweri</name>
    <dbReference type="NCBI Taxonomy" id="208326"/>
    <lineage>
        <taxon>Eukaryota</taxon>
        <taxon>Metazoa</taxon>
        <taxon>Chordata</taxon>
        <taxon>Craniata</taxon>
        <taxon>Vertebrata</taxon>
        <taxon>Euteleostomi</taxon>
        <taxon>Actinopterygii</taxon>
        <taxon>Neopterygii</taxon>
        <taxon>Teleostei</taxon>
        <taxon>Neoteleostei</taxon>
        <taxon>Acanthomorphata</taxon>
        <taxon>Ovalentaria</taxon>
        <taxon>Atherinomorphae</taxon>
        <taxon>Cyprinodontiformes</taxon>
        <taxon>Goodeidae</taxon>
        <taxon>Ataeniobius</taxon>
    </lineage>
</organism>
<dbReference type="Proteomes" id="UP001345963">
    <property type="component" value="Unassembled WGS sequence"/>
</dbReference>
<comment type="caution">
    <text evidence="1">The sequence shown here is derived from an EMBL/GenBank/DDBJ whole genome shotgun (WGS) entry which is preliminary data.</text>
</comment>
<protein>
    <recommendedName>
        <fullName evidence="3">Secreted protein</fullName>
    </recommendedName>
</protein>
<gene>
    <name evidence="1" type="ORF">ATANTOWER_005865</name>
</gene>